<gene>
    <name evidence="1" type="ORF">LCGC14_2889370</name>
</gene>
<evidence type="ECO:0000313" key="1">
    <source>
        <dbReference type="EMBL" id="KKK73881.1"/>
    </source>
</evidence>
<name>A0A0F9ANW4_9ZZZZ</name>
<reference evidence="1" key="1">
    <citation type="journal article" date="2015" name="Nature">
        <title>Complex archaea that bridge the gap between prokaryotes and eukaryotes.</title>
        <authorList>
            <person name="Spang A."/>
            <person name="Saw J.H."/>
            <person name="Jorgensen S.L."/>
            <person name="Zaremba-Niedzwiedzka K."/>
            <person name="Martijn J."/>
            <person name="Lind A.E."/>
            <person name="van Eijk R."/>
            <person name="Schleper C."/>
            <person name="Guy L."/>
            <person name="Ettema T.J."/>
        </authorList>
    </citation>
    <scope>NUCLEOTIDE SEQUENCE</scope>
</reference>
<organism evidence="1">
    <name type="scientific">marine sediment metagenome</name>
    <dbReference type="NCBI Taxonomy" id="412755"/>
    <lineage>
        <taxon>unclassified sequences</taxon>
        <taxon>metagenomes</taxon>
        <taxon>ecological metagenomes</taxon>
    </lineage>
</organism>
<comment type="caution">
    <text evidence="1">The sequence shown here is derived from an EMBL/GenBank/DDBJ whole genome shotgun (WGS) entry which is preliminary data.</text>
</comment>
<accession>A0A0F9ANW4</accession>
<protein>
    <submittedName>
        <fullName evidence="1">Uncharacterized protein</fullName>
    </submittedName>
</protein>
<sequence length="103" mass="12021">MIKSPIRIPFNTQPCDKLTDCNEPAEFRYEDEAQLCLYHSNERDGTLPPTYAELLACVKAVREQAVYGFTGETLENMRDGMSAREMNSWWMKRLEIILEETRI</sequence>
<dbReference type="AlphaFoldDB" id="A0A0F9ANW4"/>
<proteinExistence type="predicted"/>
<dbReference type="EMBL" id="LAZR01056583">
    <property type="protein sequence ID" value="KKK73881.1"/>
    <property type="molecule type" value="Genomic_DNA"/>
</dbReference>